<keyword evidence="3" id="KW-1185">Reference proteome</keyword>
<organism evidence="2 3">
    <name type="scientific">Deinococcus oregonensis</name>
    <dbReference type="NCBI Taxonomy" id="1805970"/>
    <lineage>
        <taxon>Bacteria</taxon>
        <taxon>Thermotogati</taxon>
        <taxon>Deinococcota</taxon>
        <taxon>Deinococci</taxon>
        <taxon>Deinococcales</taxon>
        <taxon>Deinococcaceae</taxon>
        <taxon>Deinococcus</taxon>
    </lineage>
</organism>
<evidence type="ECO:0000313" key="2">
    <source>
        <dbReference type="EMBL" id="MFB9994162.1"/>
    </source>
</evidence>
<comment type="caution">
    <text evidence="2">The sequence shown here is derived from an EMBL/GenBank/DDBJ whole genome shotgun (WGS) entry which is preliminary data.</text>
</comment>
<proteinExistence type="predicted"/>
<sequence>MSYVFKILYAVFVVPVFALMVVCSAMSGRITRRELEAEAA</sequence>
<dbReference type="EMBL" id="JBHLYR010000060">
    <property type="protein sequence ID" value="MFB9994162.1"/>
    <property type="molecule type" value="Genomic_DNA"/>
</dbReference>
<keyword evidence="1" id="KW-0812">Transmembrane</keyword>
<name>A0ABV6B4J8_9DEIO</name>
<protein>
    <submittedName>
        <fullName evidence="2">Uncharacterized protein</fullName>
    </submittedName>
</protein>
<gene>
    <name evidence="2" type="ORF">ACFFLM_19585</name>
</gene>
<reference evidence="2 3" key="1">
    <citation type="submission" date="2024-09" db="EMBL/GenBank/DDBJ databases">
        <authorList>
            <person name="Sun Q."/>
            <person name="Mori K."/>
        </authorList>
    </citation>
    <scope>NUCLEOTIDE SEQUENCE [LARGE SCALE GENOMIC DNA]</scope>
    <source>
        <strain evidence="2 3">JCM 13503</strain>
    </source>
</reference>
<feature type="transmembrane region" description="Helical" evidence="1">
    <location>
        <begin position="6"/>
        <end position="26"/>
    </location>
</feature>
<accession>A0ABV6B4J8</accession>
<keyword evidence="1" id="KW-1133">Transmembrane helix</keyword>
<evidence type="ECO:0000256" key="1">
    <source>
        <dbReference type="SAM" id="Phobius"/>
    </source>
</evidence>
<evidence type="ECO:0000313" key="3">
    <source>
        <dbReference type="Proteomes" id="UP001589733"/>
    </source>
</evidence>
<dbReference type="Proteomes" id="UP001589733">
    <property type="component" value="Unassembled WGS sequence"/>
</dbReference>
<dbReference type="RefSeq" id="WP_380014418.1">
    <property type="nucleotide sequence ID" value="NZ_JBHLYR010000060.1"/>
</dbReference>
<keyword evidence="1" id="KW-0472">Membrane</keyword>